<organism evidence="1 2">
    <name type="scientific">Caldovatus sediminis</name>
    <dbReference type="NCBI Taxonomy" id="2041189"/>
    <lineage>
        <taxon>Bacteria</taxon>
        <taxon>Pseudomonadati</taxon>
        <taxon>Pseudomonadota</taxon>
        <taxon>Alphaproteobacteria</taxon>
        <taxon>Acetobacterales</taxon>
        <taxon>Roseomonadaceae</taxon>
        <taxon>Caldovatus</taxon>
    </lineage>
</organism>
<reference evidence="1 2" key="1">
    <citation type="journal article" date="2014" name="Int. J. Syst. Evol. Microbiol.">
        <title>Complete genome sequence of Corynebacterium casei LMG S-19264T (=DSM 44701T), isolated from a smear-ripened cheese.</title>
        <authorList>
            <consortium name="US DOE Joint Genome Institute (JGI-PGF)"/>
            <person name="Walter F."/>
            <person name="Albersmeier A."/>
            <person name="Kalinowski J."/>
            <person name="Ruckert C."/>
        </authorList>
    </citation>
    <scope>NUCLEOTIDE SEQUENCE [LARGE SCALE GENOMIC DNA]</scope>
    <source>
        <strain evidence="1 2">CGMCC 1.16330</strain>
    </source>
</reference>
<comment type="caution">
    <text evidence="1">The sequence shown here is derived from an EMBL/GenBank/DDBJ whole genome shotgun (WGS) entry which is preliminary data.</text>
</comment>
<dbReference type="AlphaFoldDB" id="A0A8J2ZFQ8"/>
<keyword evidence="2" id="KW-1185">Reference proteome</keyword>
<gene>
    <name evidence="1" type="ORF">GCM10010964_42850</name>
</gene>
<evidence type="ECO:0000313" key="2">
    <source>
        <dbReference type="Proteomes" id="UP000597507"/>
    </source>
</evidence>
<name>A0A8J2ZFQ8_9PROT</name>
<proteinExistence type="predicted"/>
<evidence type="ECO:0000313" key="1">
    <source>
        <dbReference type="EMBL" id="GGG51011.1"/>
    </source>
</evidence>
<dbReference type="EMBL" id="BMKS01000023">
    <property type="protein sequence ID" value="GGG51011.1"/>
    <property type="molecule type" value="Genomic_DNA"/>
</dbReference>
<sequence>MDLDDVTGSPEREVGARQIVAAFGSYAEWSPSGEGVRIFCLARPLARAVTGDGIELYTAGRYLTVTGHVLTEGGA</sequence>
<dbReference type="Proteomes" id="UP000597507">
    <property type="component" value="Unassembled WGS sequence"/>
</dbReference>
<protein>
    <submittedName>
        <fullName evidence="1">Uncharacterized protein</fullName>
    </submittedName>
</protein>
<accession>A0A8J2ZFQ8</accession>